<name>A0AAV9E9J6_ACOCL</name>
<dbReference type="AlphaFoldDB" id="A0AAV9E9J6"/>
<keyword evidence="3" id="KW-1185">Reference proteome</keyword>
<accession>A0AAV9E9J6</accession>
<protein>
    <submittedName>
        <fullName evidence="2">Uncharacterized protein</fullName>
    </submittedName>
</protein>
<keyword evidence="1" id="KW-0812">Transmembrane</keyword>
<proteinExistence type="predicted"/>
<evidence type="ECO:0000313" key="3">
    <source>
        <dbReference type="Proteomes" id="UP001180020"/>
    </source>
</evidence>
<sequence length="102" mass="11820">MKKQYTFFEWVHPFNFGEHTKLETSSTNEMEVFTANQFAVGLKRLVEVETSLAAMKSTNEELKSMMKSTNEDIRSMKLFFISCLLSFVLFSTALKLILCNLF</sequence>
<comment type="caution">
    <text evidence="2">The sequence shown here is derived from an EMBL/GenBank/DDBJ whole genome shotgun (WGS) entry which is preliminary data.</text>
</comment>
<feature type="transmembrane region" description="Helical" evidence="1">
    <location>
        <begin position="78"/>
        <end position="98"/>
    </location>
</feature>
<keyword evidence="1" id="KW-1133">Transmembrane helix</keyword>
<evidence type="ECO:0000313" key="2">
    <source>
        <dbReference type="EMBL" id="KAK1310175.1"/>
    </source>
</evidence>
<dbReference type="Proteomes" id="UP001180020">
    <property type="component" value="Unassembled WGS sequence"/>
</dbReference>
<reference evidence="2" key="2">
    <citation type="submission" date="2023-06" db="EMBL/GenBank/DDBJ databases">
        <authorList>
            <person name="Ma L."/>
            <person name="Liu K.-W."/>
            <person name="Li Z."/>
            <person name="Hsiao Y.-Y."/>
            <person name="Qi Y."/>
            <person name="Fu T."/>
            <person name="Tang G."/>
            <person name="Zhang D."/>
            <person name="Sun W.-H."/>
            <person name="Liu D.-K."/>
            <person name="Li Y."/>
            <person name="Chen G.-Z."/>
            <person name="Liu X.-D."/>
            <person name="Liao X.-Y."/>
            <person name="Jiang Y.-T."/>
            <person name="Yu X."/>
            <person name="Hao Y."/>
            <person name="Huang J."/>
            <person name="Zhao X.-W."/>
            <person name="Ke S."/>
            <person name="Chen Y.-Y."/>
            <person name="Wu W.-L."/>
            <person name="Hsu J.-L."/>
            <person name="Lin Y.-F."/>
            <person name="Huang M.-D."/>
            <person name="Li C.-Y."/>
            <person name="Huang L."/>
            <person name="Wang Z.-W."/>
            <person name="Zhao X."/>
            <person name="Zhong W.-Y."/>
            <person name="Peng D.-H."/>
            <person name="Ahmad S."/>
            <person name="Lan S."/>
            <person name="Zhang J.-S."/>
            <person name="Tsai W.-C."/>
            <person name="Van De Peer Y."/>
            <person name="Liu Z.-J."/>
        </authorList>
    </citation>
    <scope>NUCLEOTIDE SEQUENCE</scope>
    <source>
        <strain evidence="2">CP</strain>
        <tissue evidence="2">Leaves</tissue>
    </source>
</reference>
<reference evidence="2" key="1">
    <citation type="journal article" date="2023" name="Nat. Commun.">
        <title>Diploid and tetraploid genomes of Acorus and the evolution of monocots.</title>
        <authorList>
            <person name="Ma L."/>
            <person name="Liu K.W."/>
            <person name="Li Z."/>
            <person name="Hsiao Y.Y."/>
            <person name="Qi Y."/>
            <person name="Fu T."/>
            <person name="Tang G.D."/>
            <person name="Zhang D."/>
            <person name="Sun W.H."/>
            <person name="Liu D.K."/>
            <person name="Li Y."/>
            <person name="Chen G.Z."/>
            <person name="Liu X.D."/>
            <person name="Liao X.Y."/>
            <person name="Jiang Y.T."/>
            <person name="Yu X."/>
            <person name="Hao Y."/>
            <person name="Huang J."/>
            <person name="Zhao X.W."/>
            <person name="Ke S."/>
            <person name="Chen Y.Y."/>
            <person name="Wu W.L."/>
            <person name="Hsu J.L."/>
            <person name="Lin Y.F."/>
            <person name="Huang M.D."/>
            <person name="Li C.Y."/>
            <person name="Huang L."/>
            <person name="Wang Z.W."/>
            <person name="Zhao X."/>
            <person name="Zhong W.Y."/>
            <person name="Peng D.H."/>
            <person name="Ahmad S."/>
            <person name="Lan S."/>
            <person name="Zhang J.S."/>
            <person name="Tsai W.C."/>
            <person name="Van de Peer Y."/>
            <person name="Liu Z.J."/>
        </authorList>
    </citation>
    <scope>NUCLEOTIDE SEQUENCE</scope>
    <source>
        <strain evidence="2">CP</strain>
    </source>
</reference>
<organism evidence="2 3">
    <name type="scientific">Acorus calamus</name>
    <name type="common">Sweet flag</name>
    <dbReference type="NCBI Taxonomy" id="4465"/>
    <lineage>
        <taxon>Eukaryota</taxon>
        <taxon>Viridiplantae</taxon>
        <taxon>Streptophyta</taxon>
        <taxon>Embryophyta</taxon>
        <taxon>Tracheophyta</taxon>
        <taxon>Spermatophyta</taxon>
        <taxon>Magnoliopsida</taxon>
        <taxon>Liliopsida</taxon>
        <taxon>Acoraceae</taxon>
        <taxon>Acorus</taxon>
    </lineage>
</organism>
<evidence type="ECO:0000256" key="1">
    <source>
        <dbReference type="SAM" id="Phobius"/>
    </source>
</evidence>
<dbReference type="EMBL" id="JAUJYO010000008">
    <property type="protein sequence ID" value="KAK1310175.1"/>
    <property type="molecule type" value="Genomic_DNA"/>
</dbReference>
<gene>
    <name evidence="2" type="ORF">QJS10_CPA08g00531</name>
</gene>
<keyword evidence="1" id="KW-0472">Membrane</keyword>